<name>A0ABR2J4Q7_9PEZI</name>
<dbReference type="PANTHER" id="PTHR33577:SF7">
    <property type="entry name" value="HEME HALOPEROXIDASE FAMILY PROFILE DOMAIN-CONTAINING PROTEIN"/>
    <property type="match status" value="1"/>
</dbReference>
<keyword evidence="5" id="KW-0560">Oxidoreductase</keyword>
<evidence type="ECO:0000256" key="2">
    <source>
        <dbReference type="ARBA" id="ARBA00022559"/>
    </source>
</evidence>
<feature type="domain" description="Heme haloperoxidase family profile" evidence="8">
    <location>
        <begin position="43"/>
        <end position="256"/>
    </location>
</feature>
<comment type="similarity">
    <text evidence="7">Belongs to the chloroperoxidase family.</text>
</comment>
<keyword evidence="6" id="KW-0408">Iron</keyword>
<evidence type="ECO:0000313" key="9">
    <source>
        <dbReference type="EMBL" id="KAK8872516.1"/>
    </source>
</evidence>
<dbReference type="Proteomes" id="UP001390339">
    <property type="component" value="Unassembled WGS sequence"/>
</dbReference>
<reference evidence="9 10" key="1">
    <citation type="journal article" date="2024" name="IMA Fungus">
        <title>Apiospora arundinis, a panoply of carbohydrate-active enzymes and secondary metabolites.</title>
        <authorList>
            <person name="Sorensen T."/>
            <person name="Petersen C."/>
            <person name="Muurmann A.T."/>
            <person name="Christiansen J.V."/>
            <person name="Brundto M.L."/>
            <person name="Overgaard C.K."/>
            <person name="Boysen A.T."/>
            <person name="Wollenberg R.D."/>
            <person name="Larsen T.O."/>
            <person name="Sorensen J.L."/>
            <person name="Nielsen K.L."/>
            <person name="Sondergaard T.E."/>
        </authorList>
    </citation>
    <scope>NUCLEOTIDE SEQUENCE [LARGE SCALE GENOMIC DNA]</scope>
    <source>
        <strain evidence="9 10">AAU 773</strain>
    </source>
</reference>
<gene>
    <name evidence="9" type="ORF">PGQ11_003030</name>
</gene>
<keyword evidence="3" id="KW-0349">Heme</keyword>
<dbReference type="PROSITE" id="PS51405">
    <property type="entry name" value="HEME_HALOPEROXIDASE"/>
    <property type="match status" value="1"/>
</dbReference>
<keyword evidence="10" id="KW-1185">Reference proteome</keyword>
<comment type="caution">
    <text evidence="9">The sequence shown here is derived from an EMBL/GenBank/DDBJ whole genome shotgun (WGS) entry which is preliminary data.</text>
</comment>
<accession>A0ABR2J4Q7</accession>
<evidence type="ECO:0000256" key="3">
    <source>
        <dbReference type="ARBA" id="ARBA00022617"/>
    </source>
</evidence>
<sequence>MKRKHNRTTLAPERYCYSLHRIEVTMAKLAAIIVSATLCQAYSFHHWRPPRPGDLRAPCPMMNTLANHGILPHDGKNIDLNTTIGALGMLNLEPELAGYLFDFGLLTNPEPDPTTFTLQHLGNHNILEHDASFSRKDSYFGQDPSIFDAATFAETRSYWHGPIIDINTMARARMERLKTSVRENPDYSMSKIGTRISLDGSVAILLMFGDGETLQAPKEYVTYFFENERLPIELGWTPPQRKINKAMVAISLQMLVNTTNAIATGYT</sequence>
<proteinExistence type="inferred from homology"/>
<evidence type="ECO:0000256" key="5">
    <source>
        <dbReference type="ARBA" id="ARBA00023002"/>
    </source>
</evidence>
<keyword evidence="2" id="KW-0575">Peroxidase</keyword>
<keyword evidence="4" id="KW-0479">Metal-binding</keyword>
<dbReference type="EMBL" id="JAPCWZ010000003">
    <property type="protein sequence ID" value="KAK8872516.1"/>
    <property type="molecule type" value="Genomic_DNA"/>
</dbReference>
<dbReference type="Pfam" id="PF01328">
    <property type="entry name" value="Peroxidase_2"/>
    <property type="match status" value="1"/>
</dbReference>
<evidence type="ECO:0000256" key="6">
    <source>
        <dbReference type="ARBA" id="ARBA00023004"/>
    </source>
</evidence>
<evidence type="ECO:0000256" key="1">
    <source>
        <dbReference type="ARBA" id="ARBA00001970"/>
    </source>
</evidence>
<evidence type="ECO:0000256" key="7">
    <source>
        <dbReference type="ARBA" id="ARBA00025795"/>
    </source>
</evidence>
<evidence type="ECO:0000256" key="4">
    <source>
        <dbReference type="ARBA" id="ARBA00022723"/>
    </source>
</evidence>
<evidence type="ECO:0000313" key="10">
    <source>
        <dbReference type="Proteomes" id="UP001390339"/>
    </source>
</evidence>
<comment type="cofactor">
    <cofactor evidence="1">
        <name>heme b</name>
        <dbReference type="ChEBI" id="CHEBI:60344"/>
    </cofactor>
</comment>
<evidence type="ECO:0000259" key="8">
    <source>
        <dbReference type="PROSITE" id="PS51405"/>
    </source>
</evidence>
<dbReference type="SUPFAM" id="SSF47571">
    <property type="entry name" value="Cloroperoxidase"/>
    <property type="match status" value="1"/>
</dbReference>
<organism evidence="9 10">
    <name type="scientific">Apiospora arundinis</name>
    <dbReference type="NCBI Taxonomy" id="335852"/>
    <lineage>
        <taxon>Eukaryota</taxon>
        <taxon>Fungi</taxon>
        <taxon>Dikarya</taxon>
        <taxon>Ascomycota</taxon>
        <taxon>Pezizomycotina</taxon>
        <taxon>Sordariomycetes</taxon>
        <taxon>Xylariomycetidae</taxon>
        <taxon>Amphisphaeriales</taxon>
        <taxon>Apiosporaceae</taxon>
        <taxon>Apiospora</taxon>
    </lineage>
</organism>
<dbReference type="PANTHER" id="PTHR33577">
    <property type="entry name" value="STERIGMATOCYSTIN BIOSYNTHESIS PEROXIDASE STCC-RELATED"/>
    <property type="match status" value="1"/>
</dbReference>
<protein>
    <submittedName>
        <fullName evidence="9">Cloroperoxidase</fullName>
    </submittedName>
</protein>
<dbReference type="InterPro" id="IPR000028">
    <property type="entry name" value="Chloroperoxidase"/>
</dbReference>
<dbReference type="Gene3D" id="1.10.489.10">
    <property type="entry name" value="Chloroperoxidase-like"/>
    <property type="match status" value="1"/>
</dbReference>
<dbReference type="InterPro" id="IPR036851">
    <property type="entry name" value="Chloroperoxidase-like_sf"/>
</dbReference>